<protein>
    <submittedName>
        <fullName evidence="6">Cytochrome c</fullName>
    </submittedName>
</protein>
<feature type="domain" description="Cytochrome c" evidence="5">
    <location>
        <begin position="13"/>
        <end position="107"/>
    </location>
</feature>
<organism evidence="6 7">
    <name type="scientific">Silicimonas algicola</name>
    <dbReference type="NCBI Taxonomy" id="1826607"/>
    <lineage>
        <taxon>Bacteria</taxon>
        <taxon>Pseudomonadati</taxon>
        <taxon>Pseudomonadota</taxon>
        <taxon>Alphaproteobacteria</taxon>
        <taxon>Rhodobacterales</taxon>
        <taxon>Paracoccaceae</taxon>
    </lineage>
</organism>
<evidence type="ECO:0000259" key="5">
    <source>
        <dbReference type="PROSITE" id="PS51007"/>
    </source>
</evidence>
<accession>A0A316GE32</accession>
<evidence type="ECO:0000256" key="4">
    <source>
        <dbReference type="PROSITE-ProRule" id="PRU00433"/>
    </source>
</evidence>
<keyword evidence="2 4" id="KW-0479">Metal-binding</keyword>
<name>A0A316GE32_9RHOB</name>
<evidence type="ECO:0000313" key="7">
    <source>
        <dbReference type="Proteomes" id="UP000245390"/>
    </source>
</evidence>
<dbReference type="PANTHER" id="PTHR35889">
    <property type="entry name" value="CYCLOINULO-OLIGOSACCHARIDE FRUCTANOTRANSFERASE-RELATED"/>
    <property type="match status" value="1"/>
</dbReference>
<dbReference type="AlphaFoldDB" id="A0A316GE32"/>
<dbReference type="Proteomes" id="UP000245390">
    <property type="component" value="Unassembled WGS sequence"/>
</dbReference>
<proteinExistence type="predicted"/>
<evidence type="ECO:0000256" key="1">
    <source>
        <dbReference type="ARBA" id="ARBA00022617"/>
    </source>
</evidence>
<dbReference type="GO" id="GO:0009055">
    <property type="term" value="F:electron transfer activity"/>
    <property type="evidence" value="ECO:0007669"/>
    <property type="project" value="InterPro"/>
</dbReference>
<sequence length="109" mass="11586">MTALVCGHALAGSDVSPGWAEVSAVFTERCIMCHSAIAGASKGLRLDDYDAALIGSERGVVLIPGKAEESELIRRLRGQSVPRMPFLSRPLAEEEIVLIEGWIAAGLPK</sequence>
<dbReference type="SUPFAM" id="SSF46626">
    <property type="entry name" value="Cytochrome c"/>
    <property type="match status" value="1"/>
</dbReference>
<dbReference type="InterPro" id="IPR036909">
    <property type="entry name" value="Cyt_c-like_dom_sf"/>
</dbReference>
<evidence type="ECO:0000313" key="6">
    <source>
        <dbReference type="EMBL" id="PWK58952.1"/>
    </source>
</evidence>
<dbReference type="InterPro" id="IPR009056">
    <property type="entry name" value="Cyt_c-like_dom"/>
</dbReference>
<dbReference type="RefSeq" id="WP_164721571.1">
    <property type="nucleotide sequence ID" value="NZ_CP034588.1"/>
</dbReference>
<dbReference type="GO" id="GO:0020037">
    <property type="term" value="F:heme binding"/>
    <property type="evidence" value="ECO:0007669"/>
    <property type="project" value="InterPro"/>
</dbReference>
<dbReference type="InterPro" id="IPR011429">
    <property type="entry name" value="Cyt_c_Planctomycete-type"/>
</dbReference>
<keyword evidence="7" id="KW-1185">Reference proteome</keyword>
<dbReference type="Pfam" id="PF07635">
    <property type="entry name" value="PSCyt1"/>
    <property type="match status" value="1"/>
</dbReference>
<dbReference type="GO" id="GO:0046872">
    <property type="term" value="F:metal ion binding"/>
    <property type="evidence" value="ECO:0007669"/>
    <property type="project" value="UniProtKB-KW"/>
</dbReference>
<gene>
    <name evidence="6" type="ORF">C8D95_101773</name>
</gene>
<comment type="caution">
    <text evidence="6">The sequence shown here is derived from an EMBL/GenBank/DDBJ whole genome shotgun (WGS) entry which is preliminary data.</text>
</comment>
<dbReference type="PANTHER" id="PTHR35889:SF3">
    <property type="entry name" value="F-BOX DOMAIN-CONTAINING PROTEIN"/>
    <property type="match status" value="1"/>
</dbReference>
<evidence type="ECO:0000256" key="3">
    <source>
        <dbReference type="ARBA" id="ARBA00023004"/>
    </source>
</evidence>
<reference evidence="6 7" key="1">
    <citation type="submission" date="2018-05" db="EMBL/GenBank/DDBJ databases">
        <title>Genomic Encyclopedia of Type Strains, Phase IV (KMG-IV): sequencing the most valuable type-strain genomes for metagenomic binning, comparative biology and taxonomic classification.</title>
        <authorList>
            <person name="Goeker M."/>
        </authorList>
    </citation>
    <scope>NUCLEOTIDE SEQUENCE [LARGE SCALE GENOMIC DNA]</scope>
    <source>
        <strain evidence="6 7">DSM 103371</strain>
    </source>
</reference>
<dbReference type="PROSITE" id="PS51007">
    <property type="entry name" value="CYTC"/>
    <property type="match status" value="1"/>
</dbReference>
<evidence type="ECO:0000256" key="2">
    <source>
        <dbReference type="ARBA" id="ARBA00022723"/>
    </source>
</evidence>
<keyword evidence="3 4" id="KW-0408">Iron</keyword>
<keyword evidence="1 4" id="KW-0349">Heme</keyword>
<dbReference type="EMBL" id="QGGV01000001">
    <property type="protein sequence ID" value="PWK58952.1"/>
    <property type="molecule type" value="Genomic_DNA"/>
</dbReference>